<dbReference type="Proteomes" id="UP000659654">
    <property type="component" value="Unassembled WGS sequence"/>
</dbReference>
<feature type="transmembrane region" description="Helical" evidence="8">
    <location>
        <begin position="957"/>
        <end position="979"/>
    </location>
</feature>
<dbReference type="InterPro" id="IPR003439">
    <property type="entry name" value="ABC_transporter-like_ATP-bd"/>
</dbReference>
<dbReference type="Pfam" id="PF12698">
    <property type="entry name" value="ABC2_membrane_3"/>
    <property type="match status" value="2"/>
</dbReference>
<evidence type="ECO:0000313" key="11">
    <source>
        <dbReference type="Proteomes" id="UP000659654"/>
    </source>
</evidence>
<dbReference type="GO" id="GO:0140359">
    <property type="term" value="F:ABC-type transporter activity"/>
    <property type="evidence" value="ECO:0007669"/>
    <property type="project" value="InterPro"/>
</dbReference>
<dbReference type="FunFam" id="3.40.50.300:FF:001598">
    <property type="entry name" value="ABC transporter ced-7"/>
    <property type="match status" value="1"/>
</dbReference>
<evidence type="ECO:0000256" key="5">
    <source>
        <dbReference type="ARBA" id="ARBA00022989"/>
    </source>
</evidence>
<dbReference type="GO" id="GO:0005524">
    <property type="term" value="F:ATP binding"/>
    <property type="evidence" value="ECO:0007669"/>
    <property type="project" value="UniProtKB-KW"/>
</dbReference>
<dbReference type="PROSITE" id="PS00211">
    <property type="entry name" value="ABC_TRANSPORTER_1"/>
    <property type="match status" value="2"/>
</dbReference>
<comment type="subcellular location">
    <subcellularLocation>
        <location evidence="1">Membrane</location>
        <topology evidence="1">Multi-pass membrane protein</topology>
    </subcellularLocation>
</comment>
<feature type="transmembrane region" description="Helical" evidence="8">
    <location>
        <begin position="380"/>
        <end position="405"/>
    </location>
</feature>
<evidence type="ECO:0000256" key="3">
    <source>
        <dbReference type="ARBA" id="ARBA00022741"/>
    </source>
</evidence>
<dbReference type="Gene3D" id="3.40.50.300">
    <property type="entry name" value="P-loop containing nucleotide triphosphate hydrolases"/>
    <property type="match status" value="2"/>
</dbReference>
<evidence type="ECO:0000313" key="10">
    <source>
        <dbReference type="EMBL" id="CAD5222752.1"/>
    </source>
</evidence>
<dbReference type="CDD" id="cd03263">
    <property type="entry name" value="ABC_subfamily_A"/>
    <property type="match status" value="2"/>
</dbReference>
<sequence>MSTLGQLKALAIKDLQVSKRSKKRLCCELLVPLFVLPMIIMAAKLSDKYVQAIVPVSPETCVLEVNTTTEFNIENLNPADYAEFSNAAKSLNVKLVDSSPDRIFFNKFDRASKKFEYYIGIGGHTAVGHDESNKISDGWISDDPYQSQGLSDYFNLTLSNRQAQEEHMKLQYTIDQVLLKLASGNNGNEKVTVKFFPENPYGFSFLTISLPFLFVAFVFSSLIPMAMIIKDVIYEGETEIKTYLLVMGMSRHSFYASHFLFGLVKMSIIMAIITIPFFWAFKLKVNILLVIFVFLYVLFCVAFALLCGTILQRVGLAVTLNVLVTLGLTALAFQAANRLNVVEMCLHSLNPLAAFRLGLTDLELMQRYETSPSPLSRFTYQYNLIHAFIFLLLDTFIIISLTFLLELIVPTAGNPGMDFSQLLGIFQRKGKVSGMKEEGRMDKPDVDVQNLRKRWGYSGDYAVNGATFQAFPGDITALLGHNGAGKSTTFSCLTGYTKPTSGKVMVCGYDVESSLSAARKYIGYCPQGNPLYERLSCVEHLRLAARLRNAYIGDDDCMSILEKVGLEESPNVLASDLSGGMKRKLCVGMALVGNSRVVLLDEPTAGMDPTARRQIGDILEKFKQDRTIILTTHYMDEADLLSDRILIMVKGKVICAGSSAFLKNRFGTGFLLTVTLRQGVDPVKNSAEILYLIQDYVEDAKFDGSPAAQFTVNLPFEGKKQFVRLFSALERSKDALGIDSFGLSVNTLEQVFINVGERAENKDGREVADKIAENARRVEQQDLSRNPNIVKQIIALVWRNILYQFRSPVRTIVPFLVCLASFAYLWFGLKNKRESHMELKEEEELQLIGSLPYSKIVTNSKARLESLLNNWPQCPVSEIDYNEKKFLDLQFDVPPASFGFFKPDAGSVFLFVSPFLDAGKLIALNIWSNLAFGNGELSNIKTGIIQKKLITGSMMDLFKNLLSGLAAVFGLTYGITMLLNTVITERVKRFKHQIHLASAKWPTYWIAQFISDLAYFSVLVLFVYIATVATIGLNFACSLGILPIYFLYFASSSLASYVISFAFESPTKGSVFILAFHTIIPPLVAMAYFAGVALVKNILQQEPAALATIGIYGLRILFPAISLIFGQVSCISNCNTKKEVFAMYTEKSKEGDLNESWKAVITLSLGSLFYLFWLAFIEMKIWNRISHPWHVRRFRNQISSAIDEDYDVTMERQRVAGLSDDQQALATRSLFKFFPPKKCAVQNLTFGMAPNECFGLLGVNGAGKTTTFDMLTNKILPTSGTAKILGIPIQNTPAIGYCPQFDALSDNLTGRETLQLLGRLNGFQNVDERVKLVLECVLLEKKANSLVKTYSGGQKRRLSIAACLMSGSKFLILDEPTAGVDPATRRHIWDLLIAMRNQNKAILLTTHSMEECEALCTRIGFLRAGRLRGIGTSQHLKSRYGNSFILTLILNFPSRENAAFIDDAVRRRFDVSSTDSSPEHSALSWTLPKKEGSIWSEMYAVVEDFVDRVNRESGVEVIHDFYLIQDSLEQVFTRLANSEEDLPDENQEEPLQNAPRNSTLLRNERRTTLDSLKF</sequence>
<keyword evidence="2 8" id="KW-0812">Transmembrane</keyword>
<evidence type="ECO:0000256" key="8">
    <source>
        <dbReference type="SAM" id="Phobius"/>
    </source>
</evidence>
<dbReference type="GO" id="GO:0016887">
    <property type="term" value="F:ATP hydrolysis activity"/>
    <property type="evidence" value="ECO:0007669"/>
    <property type="project" value="InterPro"/>
</dbReference>
<feature type="transmembrane region" description="Helical" evidence="8">
    <location>
        <begin position="314"/>
        <end position="335"/>
    </location>
</feature>
<dbReference type="InterPro" id="IPR013525">
    <property type="entry name" value="ABC2_TM"/>
</dbReference>
<dbReference type="PANTHER" id="PTHR19229">
    <property type="entry name" value="ATP-BINDING CASSETTE TRANSPORTER SUBFAMILY A ABCA"/>
    <property type="match status" value="1"/>
</dbReference>
<dbReference type="SUPFAM" id="SSF52540">
    <property type="entry name" value="P-loop containing nucleoside triphosphate hydrolases"/>
    <property type="match status" value="2"/>
</dbReference>
<feature type="transmembrane region" description="Helical" evidence="8">
    <location>
        <begin position="1157"/>
        <end position="1177"/>
    </location>
</feature>
<feature type="domain" description="ABC transporter" evidence="9">
    <location>
        <begin position="446"/>
        <end position="675"/>
    </location>
</feature>
<accession>A0A7I8WGN5</accession>
<dbReference type="InterPro" id="IPR026082">
    <property type="entry name" value="ABCA"/>
</dbReference>
<reference evidence="10" key="1">
    <citation type="submission" date="2020-09" db="EMBL/GenBank/DDBJ databases">
        <authorList>
            <person name="Kikuchi T."/>
        </authorList>
    </citation>
    <scope>NUCLEOTIDE SEQUENCE</scope>
    <source>
        <strain evidence="10">Ka4C1</strain>
    </source>
</reference>
<evidence type="ECO:0000256" key="6">
    <source>
        <dbReference type="ARBA" id="ARBA00023136"/>
    </source>
</evidence>
<keyword evidence="3" id="KW-0547">Nucleotide-binding</keyword>
<comment type="caution">
    <text evidence="10">The sequence shown here is derived from an EMBL/GenBank/DDBJ whole genome shotgun (WGS) entry which is preliminary data.</text>
</comment>
<dbReference type="Proteomes" id="UP000582659">
    <property type="component" value="Unassembled WGS sequence"/>
</dbReference>
<feature type="region of interest" description="Disordered" evidence="7">
    <location>
        <begin position="1540"/>
        <end position="1560"/>
    </location>
</feature>
<name>A0A7I8WGN5_BURXY</name>
<feature type="transmembrane region" description="Helical" evidence="8">
    <location>
        <begin position="1044"/>
        <end position="1063"/>
    </location>
</feature>
<feature type="transmembrane region" description="Helical" evidence="8">
    <location>
        <begin position="1069"/>
        <end position="1092"/>
    </location>
</feature>
<dbReference type="EMBL" id="CAJFDI010000003">
    <property type="protein sequence ID" value="CAD5222752.1"/>
    <property type="molecule type" value="Genomic_DNA"/>
</dbReference>
<dbReference type="EMBL" id="CAJFCV020000003">
    <property type="protein sequence ID" value="CAG9111135.1"/>
    <property type="molecule type" value="Genomic_DNA"/>
</dbReference>
<dbReference type="OrthoDB" id="416154at2759"/>
<feature type="transmembrane region" description="Helical" evidence="8">
    <location>
        <begin position="1104"/>
        <end position="1125"/>
    </location>
</feature>
<evidence type="ECO:0000256" key="1">
    <source>
        <dbReference type="ARBA" id="ARBA00004141"/>
    </source>
</evidence>
<feature type="transmembrane region" description="Helical" evidence="8">
    <location>
        <begin position="812"/>
        <end position="829"/>
    </location>
</feature>
<protein>
    <submittedName>
        <fullName evidence="10">(pine wood nematode) hypothetical protein</fullName>
    </submittedName>
</protein>
<dbReference type="FunFam" id="3.40.50.300:FF:000933">
    <property type="entry name" value="ABC transporter A family member 7"/>
    <property type="match status" value="1"/>
</dbReference>
<proteinExistence type="predicted"/>
<evidence type="ECO:0000256" key="4">
    <source>
        <dbReference type="ARBA" id="ARBA00022840"/>
    </source>
</evidence>
<feature type="transmembrane region" description="Helical" evidence="8">
    <location>
        <begin position="201"/>
        <end position="223"/>
    </location>
</feature>
<dbReference type="SMART" id="SM00382">
    <property type="entry name" value="AAA"/>
    <property type="match status" value="2"/>
</dbReference>
<dbReference type="PANTHER" id="PTHR19229:SF250">
    <property type="entry name" value="ABC TRANSPORTER DOMAIN-CONTAINING PROTEIN-RELATED"/>
    <property type="match status" value="1"/>
</dbReference>
<keyword evidence="5 8" id="KW-1133">Transmembrane helix</keyword>
<evidence type="ECO:0000259" key="9">
    <source>
        <dbReference type="PROSITE" id="PS50893"/>
    </source>
</evidence>
<dbReference type="InterPro" id="IPR017871">
    <property type="entry name" value="ABC_transporter-like_CS"/>
</dbReference>
<dbReference type="GO" id="GO:0016020">
    <property type="term" value="C:membrane"/>
    <property type="evidence" value="ECO:0007669"/>
    <property type="project" value="UniProtKB-SubCell"/>
</dbReference>
<keyword evidence="11" id="KW-1185">Reference proteome</keyword>
<dbReference type="InterPro" id="IPR027417">
    <property type="entry name" value="P-loop_NTPase"/>
</dbReference>
<dbReference type="Pfam" id="PF00005">
    <property type="entry name" value="ABC_tran"/>
    <property type="match status" value="2"/>
</dbReference>
<feature type="transmembrane region" description="Helical" evidence="8">
    <location>
        <begin position="287"/>
        <end position="307"/>
    </location>
</feature>
<evidence type="ECO:0000256" key="2">
    <source>
        <dbReference type="ARBA" id="ARBA00022692"/>
    </source>
</evidence>
<evidence type="ECO:0000256" key="7">
    <source>
        <dbReference type="SAM" id="MobiDB-lite"/>
    </source>
</evidence>
<keyword evidence="4" id="KW-0067">ATP-binding</keyword>
<gene>
    <name evidence="10" type="ORF">BXYJ_LOCUS7636</name>
</gene>
<feature type="transmembrane region" description="Helical" evidence="8">
    <location>
        <begin position="1013"/>
        <end position="1037"/>
    </location>
</feature>
<dbReference type="PROSITE" id="PS50893">
    <property type="entry name" value="ABC_TRANSPORTER_2"/>
    <property type="match status" value="2"/>
</dbReference>
<feature type="domain" description="ABC transporter" evidence="9">
    <location>
        <begin position="1225"/>
        <end position="1449"/>
    </location>
</feature>
<organism evidence="10 11">
    <name type="scientific">Bursaphelenchus xylophilus</name>
    <name type="common">Pinewood nematode worm</name>
    <name type="synonym">Aphelenchoides xylophilus</name>
    <dbReference type="NCBI Taxonomy" id="6326"/>
    <lineage>
        <taxon>Eukaryota</taxon>
        <taxon>Metazoa</taxon>
        <taxon>Ecdysozoa</taxon>
        <taxon>Nematoda</taxon>
        <taxon>Chromadorea</taxon>
        <taxon>Rhabditida</taxon>
        <taxon>Tylenchina</taxon>
        <taxon>Tylenchomorpha</taxon>
        <taxon>Aphelenchoidea</taxon>
        <taxon>Aphelenchoididae</taxon>
        <taxon>Bursaphelenchus</taxon>
    </lineage>
</organism>
<feature type="transmembrane region" description="Helical" evidence="8">
    <location>
        <begin position="259"/>
        <end position="281"/>
    </location>
</feature>
<dbReference type="InterPro" id="IPR003593">
    <property type="entry name" value="AAA+_ATPase"/>
</dbReference>
<keyword evidence="6 8" id="KW-0472">Membrane</keyword>